<evidence type="ECO:0000313" key="2">
    <source>
        <dbReference type="EMBL" id="CAL4889395.1"/>
    </source>
</evidence>
<feature type="transmembrane region" description="Helical" evidence="1">
    <location>
        <begin position="13"/>
        <end position="33"/>
    </location>
</feature>
<dbReference type="AlphaFoldDB" id="A0ABC8VEJ8"/>
<keyword evidence="1" id="KW-0472">Membrane</keyword>
<keyword evidence="3" id="KW-1185">Reference proteome</keyword>
<evidence type="ECO:0000313" key="3">
    <source>
        <dbReference type="Proteomes" id="UP001497457"/>
    </source>
</evidence>
<dbReference type="EMBL" id="OZ075111">
    <property type="protein sequence ID" value="CAL4889395.1"/>
    <property type="molecule type" value="Genomic_DNA"/>
</dbReference>
<keyword evidence="1" id="KW-0812">Transmembrane</keyword>
<reference evidence="2" key="1">
    <citation type="submission" date="2024-10" db="EMBL/GenBank/DDBJ databases">
        <authorList>
            <person name="Ryan C."/>
        </authorList>
    </citation>
    <scope>NUCLEOTIDE SEQUENCE [LARGE SCALE GENOMIC DNA]</scope>
</reference>
<name>A0ABC8VEJ8_9POAL</name>
<protein>
    <submittedName>
        <fullName evidence="2">Uncharacterized protein</fullName>
    </submittedName>
</protein>
<proteinExistence type="predicted"/>
<sequence>MAKFSDGFQRIEFSSVLELLLWLLPPFLLGAWIGKRIADRYPLDPAVEAAIVHALDAAFFAAGRLIRSLLLVPGGVGGGT</sequence>
<accession>A0ABC8VEJ8</accession>
<organism evidence="2 3">
    <name type="scientific">Urochloa decumbens</name>
    <dbReference type="NCBI Taxonomy" id="240449"/>
    <lineage>
        <taxon>Eukaryota</taxon>
        <taxon>Viridiplantae</taxon>
        <taxon>Streptophyta</taxon>
        <taxon>Embryophyta</taxon>
        <taxon>Tracheophyta</taxon>
        <taxon>Spermatophyta</taxon>
        <taxon>Magnoliopsida</taxon>
        <taxon>Liliopsida</taxon>
        <taxon>Poales</taxon>
        <taxon>Poaceae</taxon>
        <taxon>PACMAD clade</taxon>
        <taxon>Panicoideae</taxon>
        <taxon>Panicodae</taxon>
        <taxon>Paniceae</taxon>
        <taxon>Melinidinae</taxon>
        <taxon>Urochloa</taxon>
    </lineage>
</organism>
<keyword evidence="1" id="KW-1133">Transmembrane helix</keyword>
<dbReference type="Proteomes" id="UP001497457">
    <property type="component" value="Chromosome 1b"/>
</dbReference>
<gene>
    <name evidence="2" type="ORF">URODEC1_LOCUS2679</name>
</gene>
<evidence type="ECO:0000256" key="1">
    <source>
        <dbReference type="SAM" id="Phobius"/>
    </source>
</evidence>